<feature type="region of interest" description="Disordered" evidence="1">
    <location>
        <begin position="235"/>
        <end position="270"/>
    </location>
</feature>
<feature type="region of interest" description="Disordered" evidence="1">
    <location>
        <begin position="159"/>
        <end position="192"/>
    </location>
</feature>
<evidence type="ECO:0000313" key="2">
    <source>
        <dbReference type="EMBL" id="KAH0563126.1"/>
    </source>
</evidence>
<feature type="compositionally biased region" description="Basic residues" evidence="1">
    <location>
        <begin position="254"/>
        <end position="270"/>
    </location>
</feature>
<dbReference type="Proteomes" id="UP000750711">
    <property type="component" value="Unassembled WGS sequence"/>
</dbReference>
<accession>A0A9P8LF89</accession>
<organism evidence="2 3">
    <name type="scientific">Trichoglossum hirsutum</name>
    <dbReference type="NCBI Taxonomy" id="265104"/>
    <lineage>
        <taxon>Eukaryota</taxon>
        <taxon>Fungi</taxon>
        <taxon>Dikarya</taxon>
        <taxon>Ascomycota</taxon>
        <taxon>Pezizomycotina</taxon>
        <taxon>Geoglossomycetes</taxon>
        <taxon>Geoglossales</taxon>
        <taxon>Geoglossaceae</taxon>
        <taxon>Trichoglossum</taxon>
    </lineage>
</organism>
<name>A0A9P8LF89_9PEZI</name>
<sequence>MSEPSEPSRIRVNDVTWIFESRDEPLRDPMDLEDRNRPITLLPGVIYQKIPFDETDNGIAALLASVNAVRAAAGDVPLTADEILDAAEQEEVESDQENLREEHLVRIVERLGAYRLAIIEPNRSRTRLGFGSQSEGTNVYVVFDGVDHWDGVQLRASGQSVHPGAYPQYTRVHSSPDPAPEGSSIQDSPQARAARKERRLKKLKDEIRLEMHEADRRNLAAGATFRIRTWAGHLAQPGQPTMGEGLRAVSRQSRPGKRTKRVFAGLKRTR</sequence>
<keyword evidence="3" id="KW-1185">Reference proteome</keyword>
<dbReference type="AlphaFoldDB" id="A0A9P8LF89"/>
<evidence type="ECO:0000313" key="3">
    <source>
        <dbReference type="Proteomes" id="UP000750711"/>
    </source>
</evidence>
<protein>
    <submittedName>
        <fullName evidence="2">Uncharacterized protein</fullName>
    </submittedName>
</protein>
<evidence type="ECO:0000256" key="1">
    <source>
        <dbReference type="SAM" id="MobiDB-lite"/>
    </source>
</evidence>
<dbReference type="EMBL" id="JAGHQM010000249">
    <property type="protein sequence ID" value="KAH0563126.1"/>
    <property type="molecule type" value="Genomic_DNA"/>
</dbReference>
<gene>
    <name evidence="2" type="ORF">GP486_002308</name>
</gene>
<reference evidence="2" key="1">
    <citation type="submission" date="2021-03" db="EMBL/GenBank/DDBJ databases">
        <title>Comparative genomics and phylogenomic investigation of the class Geoglossomycetes provide insights into ecological specialization and systematics.</title>
        <authorList>
            <person name="Melie T."/>
            <person name="Pirro S."/>
            <person name="Miller A.N."/>
            <person name="Quandt A."/>
        </authorList>
    </citation>
    <scope>NUCLEOTIDE SEQUENCE</scope>
    <source>
        <strain evidence="2">CAQ_001_2017</strain>
    </source>
</reference>
<comment type="caution">
    <text evidence="2">The sequence shown here is derived from an EMBL/GenBank/DDBJ whole genome shotgun (WGS) entry which is preliminary data.</text>
</comment>
<proteinExistence type="predicted"/>